<dbReference type="EMBL" id="ABIC01000039">
    <property type="protein sequence ID" value="EDP99451.1"/>
    <property type="molecule type" value="Genomic_DNA"/>
</dbReference>
<evidence type="ECO:0000313" key="2">
    <source>
        <dbReference type="EMBL" id="EDP99451.1"/>
    </source>
</evidence>
<evidence type="ECO:0000256" key="1">
    <source>
        <dbReference type="SAM" id="MobiDB-lite"/>
    </source>
</evidence>
<proteinExistence type="predicted"/>
<protein>
    <submittedName>
        <fullName evidence="2">Uncharacterized protein</fullName>
    </submittedName>
</protein>
<reference evidence="2 3" key="1">
    <citation type="submission" date="2007-10" db="EMBL/GenBank/DDBJ databases">
        <authorList>
            <person name="Yayanos A."/>
            <person name="Ferriera S."/>
            <person name="Johnson J."/>
            <person name="Kravitz S."/>
            <person name="Halpern A."/>
            <person name="Remington K."/>
            <person name="Beeson K."/>
            <person name="Tran B."/>
            <person name="Rogers Y.-H."/>
            <person name="Friedman R."/>
            <person name="Venter J.C."/>
        </authorList>
    </citation>
    <scope>NUCLEOTIDE SEQUENCE [LARGE SCALE GENOMIC DNA]</scope>
    <source>
        <strain evidence="2 3">KT99</strain>
    </source>
</reference>
<gene>
    <name evidence="2" type="ORF">KT99_18030</name>
</gene>
<comment type="caution">
    <text evidence="2">The sequence shown here is derived from an EMBL/GenBank/DDBJ whole genome shotgun (WGS) entry which is preliminary data.</text>
</comment>
<accession>A9EKZ0</accession>
<keyword evidence="3" id="KW-1185">Reference proteome</keyword>
<dbReference type="AlphaFoldDB" id="A9EKZ0"/>
<name>A9EKZ0_9GAMM</name>
<organism evidence="2 3">
    <name type="scientific">Shewanella benthica KT99</name>
    <dbReference type="NCBI Taxonomy" id="314608"/>
    <lineage>
        <taxon>Bacteria</taxon>
        <taxon>Pseudomonadati</taxon>
        <taxon>Pseudomonadota</taxon>
        <taxon>Gammaproteobacteria</taxon>
        <taxon>Alteromonadales</taxon>
        <taxon>Shewanellaceae</taxon>
        <taxon>Shewanella</taxon>
    </lineage>
</organism>
<feature type="region of interest" description="Disordered" evidence="1">
    <location>
        <begin position="42"/>
        <end position="61"/>
    </location>
</feature>
<sequence>MLPLQQGDRANIGYAKLQQQDSLESLIKRAKVKLLMLKKRKQASISPYSPASGFPGYQPAS</sequence>
<evidence type="ECO:0000313" key="3">
    <source>
        <dbReference type="Proteomes" id="UP000005839"/>
    </source>
</evidence>
<dbReference type="Proteomes" id="UP000005839">
    <property type="component" value="Unassembled WGS sequence"/>
</dbReference>